<dbReference type="OrthoDB" id="27330at2"/>
<dbReference type="Gene3D" id="3.40.630.190">
    <property type="entry name" value="LCP protein"/>
    <property type="match status" value="1"/>
</dbReference>
<dbReference type="eggNOG" id="COG1316">
    <property type="taxonomic scope" value="Bacteria"/>
</dbReference>
<evidence type="ECO:0000313" key="4">
    <source>
        <dbReference type="Proteomes" id="UP000001681"/>
    </source>
</evidence>
<protein>
    <submittedName>
        <fullName evidence="3">Cell envelope-related transcriptional attenuator</fullName>
    </submittedName>
</protein>
<dbReference type="KEGG" id="esi:Exig_0812"/>
<dbReference type="InterPro" id="IPR050922">
    <property type="entry name" value="LytR/CpsA/Psr_CW_biosynth"/>
</dbReference>
<dbReference type="InterPro" id="IPR004474">
    <property type="entry name" value="LytR_CpsA_psr"/>
</dbReference>
<evidence type="ECO:0000259" key="2">
    <source>
        <dbReference type="Pfam" id="PF03816"/>
    </source>
</evidence>
<evidence type="ECO:0000313" key="3">
    <source>
        <dbReference type="EMBL" id="ACB60293.1"/>
    </source>
</evidence>
<reference evidence="3 4" key="2">
    <citation type="journal article" date="2008" name="BMC Genomics">
        <title>Architecture of thermal adaptation in an Exiguobacterium sibiricum strain isolated from 3 million year old permafrost: a genome and transcriptome approach.</title>
        <authorList>
            <person name="Rodrigues D.F."/>
            <person name="Ivanova N."/>
            <person name="He Z."/>
            <person name="Huebner M."/>
            <person name="Zhou J."/>
            <person name="Tiedje J.M."/>
        </authorList>
    </citation>
    <scope>NUCLEOTIDE SEQUENCE [LARGE SCALE GENOMIC DNA]</scope>
    <source>
        <strain evidence="4">DSM 17290 / CIP 109462 / JCM 13490 / 255-15</strain>
    </source>
</reference>
<accession>B1YL61</accession>
<keyword evidence="4" id="KW-1185">Reference proteome</keyword>
<name>B1YL61_EXIS2</name>
<feature type="domain" description="Cell envelope-related transcriptional attenuator" evidence="2">
    <location>
        <begin position="80"/>
        <end position="224"/>
    </location>
</feature>
<dbReference type="PANTHER" id="PTHR33392:SF6">
    <property type="entry name" value="POLYISOPRENYL-TEICHOIC ACID--PEPTIDOGLYCAN TEICHOIC ACID TRANSFERASE TAGU"/>
    <property type="match status" value="1"/>
</dbReference>
<comment type="similarity">
    <text evidence="1">Belongs to the LytR/CpsA/Psr (LCP) family.</text>
</comment>
<gene>
    <name evidence="3" type="ordered locus">Exig_0812</name>
</gene>
<sequence length="310" mass="34670">MRSRVRKKRPSVGWRMISALLLAVILIASGTTGYAFLRLQQTADGFITPLKGKEKLPLETMRPANVLLIGVDERKNDPGRADAIMLLSFNPKTKQATSLSIPRDMQVTLKDGAKTKINHTYAYGGVEETIETVEQTFDVKIPYYAKINMEGLIELVDAVGGVTVDNPSAFSWNDRRLQKDYAEGEIKLDGLEASGYTRMRKQDPLGDMGRQIRQRQVLEAVGMKLAGPDILTNLEEVSRVLKNNFNTNITFSEAAQLTQENQPGFERLKPLKLEGEGYIASDGVWYFFASDHSMQATKQTIHEITDQQAK</sequence>
<proteinExistence type="inferred from homology"/>
<dbReference type="Proteomes" id="UP000001681">
    <property type="component" value="Chromosome"/>
</dbReference>
<dbReference type="EMBL" id="CP001022">
    <property type="protein sequence ID" value="ACB60293.1"/>
    <property type="molecule type" value="Genomic_DNA"/>
</dbReference>
<dbReference type="RefSeq" id="WP_012369717.1">
    <property type="nucleotide sequence ID" value="NC_010556.1"/>
</dbReference>
<organism evidence="3 4">
    <name type="scientific">Exiguobacterium sibiricum (strain DSM 17290 / CCUG 55495 / CIP 109462 / JCM 13490 / 255-15)</name>
    <dbReference type="NCBI Taxonomy" id="262543"/>
    <lineage>
        <taxon>Bacteria</taxon>
        <taxon>Bacillati</taxon>
        <taxon>Bacillota</taxon>
        <taxon>Bacilli</taxon>
        <taxon>Bacillales</taxon>
        <taxon>Bacillales Family XII. Incertae Sedis</taxon>
        <taxon>Exiguobacterium</taxon>
    </lineage>
</organism>
<dbReference type="HOGENOM" id="CLU_016455_2_2_9"/>
<reference evidence="3 4" key="1">
    <citation type="journal article" date="2006" name="Extremophiles">
        <title>Characterization of Exiguobacterium isolates from the Siberian permafrost. Description of Exiguobacterium sibiricum sp. nov.</title>
        <authorList>
            <person name="Rodrigues D.F."/>
            <person name="Goris J."/>
            <person name="Vishnivetskaya T."/>
            <person name="Gilichinsky D."/>
            <person name="Thomashow M.F."/>
            <person name="Tiedje J.M."/>
        </authorList>
    </citation>
    <scope>NUCLEOTIDE SEQUENCE [LARGE SCALE GENOMIC DNA]</scope>
    <source>
        <strain evidence="4">DSM 17290 / CIP 109462 / JCM 13490 / 255-15</strain>
    </source>
</reference>
<dbReference type="PANTHER" id="PTHR33392">
    <property type="entry name" value="POLYISOPRENYL-TEICHOIC ACID--PEPTIDOGLYCAN TEICHOIC ACID TRANSFERASE TAGU"/>
    <property type="match status" value="1"/>
</dbReference>
<dbReference type="Pfam" id="PF03816">
    <property type="entry name" value="LytR_cpsA_psr"/>
    <property type="match status" value="1"/>
</dbReference>
<reference evidence="4" key="3">
    <citation type="submission" date="2008-04" db="EMBL/GenBank/DDBJ databases">
        <title>Complete sequence of chromosome of Exiguobacterium sibiricum 255-15.</title>
        <authorList>
            <consortium name="US DOE Joint Genome Institute"/>
            <person name="Copeland A."/>
            <person name="Lucas S."/>
            <person name="Lapidus A."/>
            <person name="Glavina del Rio T."/>
            <person name="Dalin E."/>
            <person name="Tice H."/>
            <person name="Bruce D."/>
            <person name="Goodwin L."/>
            <person name="Pitluck S."/>
            <person name="Kiss H."/>
            <person name="Chertkov O."/>
            <person name="Monk C."/>
            <person name="Brettin T."/>
            <person name="Detter J.C."/>
            <person name="Han C."/>
            <person name="Kuske C.R."/>
            <person name="Schmutz J."/>
            <person name="Larimer F."/>
            <person name="Land M."/>
            <person name="Hauser L."/>
            <person name="Kyrpides N."/>
            <person name="Mikhailova N."/>
            <person name="Vishnivetskaya T."/>
            <person name="Rodrigues D.F."/>
            <person name="Gilichinsky D."/>
            <person name="Tiedje J."/>
            <person name="Richardson P."/>
        </authorList>
    </citation>
    <scope>NUCLEOTIDE SEQUENCE [LARGE SCALE GENOMIC DNA]</scope>
    <source>
        <strain evidence="4">DSM 17290 / CIP 109462 / JCM 13490 / 255-15</strain>
    </source>
</reference>
<dbReference type="NCBIfam" id="TIGR00350">
    <property type="entry name" value="lytR_cpsA_psr"/>
    <property type="match status" value="1"/>
</dbReference>
<dbReference type="AlphaFoldDB" id="B1YL61"/>
<dbReference type="STRING" id="262543.Exig_0812"/>
<evidence type="ECO:0000256" key="1">
    <source>
        <dbReference type="ARBA" id="ARBA00006068"/>
    </source>
</evidence>